<evidence type="ECO:0000313" key="1">
    <source>
        <dbReference type="EMBL" id="CAC19135.1"/>
    </source>
</evidence>
<reference evidence="1" key="1">
    <citation type="journal article" date="2000" name="J. Gen. Virol.">
        <title>Phylogenetic position of the Diadromus pulchellus ascovirus DNA polymerase among viruses with large double-stranded DNA genomes.</title>
        <authorList>
            <person name="Stasiak K."/>
            <person name="Demattei M.V."/>
            <person name="Federici B.A."/>
            <person name="Bigot Y."/>
        </authorList>
    </citation>
    <scope>NUCLEOTIDE SEQUENCE</scope>
</reference>
<proteinExistence type="predicted"/>
<organism evidence="1">
    <name type="scientific">Diadromus pulchellus ascovirus 4a</name>
    <dbReference type="NCBI Taxonomy" id="158683"/>
    <lineage>
        <taxon>Viruses</taxon>
        <taxon>Varidnaviria</taxon>
        <taxon>Bamfordvirae</taxon>
        <taxon>Nucleocytoviricota</taxon>
        <taxon>Megaviricetes</taxon>
        <taxon>Pimascovirales</taxon>
        <taxon>Pimascovirales incertae sedis</taxon>
        <taxon>Ascoviridae</taxon>
        <taxon>Toursvirus</taxon>
        <taxon>Toursvirus dptv1a</taxon>
    </lineage>
</organism>
<accession>Q9DSV0</accession>
<protein>
    <submittedName>
        <fullName evidence="1">Uncharacterized protein</fullName>
    </submittedName>
</protein>
<name>Q9DSV0_9VIRU</name>
<dbReference type="EMBL" id="AJ279813">
    <property type="protein sequence ID" value="CAC19135.1"/>
    <property type="molecule type" value="Genomic_DNA"/>
</dbReference>
<sequence length="75" mass="7959">MTIKTRSLTILTLTSLAFTQKCGGSVLVMNSFASMCSRRQTMGGIMSATTFTLVEASSVSIFLEPVLPNPSAIIV</sequence>